<dbReference type="AlphaFoldDB" id="A0A0J6XLH9"/>
<dbReference type="PATRIC" id="fig|66430.4.peg.6927"/>
<dbReference type="STRING" id="66430.ACS04_20440"/>
<dbReference type="RefSeq" id="WP_048478105.1">
    <property type="nucleotide sequence ID" value="NZ_JBIRUD010000036.1"/>
</dbReference>
<evidence type="ECO:0000313" key="3">
    <source>
        <dbReference type="Proteomes" id="UP000035932"/>
    </source>
</evidence>
<keyword evidence="3" id="KW-1185">Reference proteome</keyword>
<evidence type="ECO:0000256" key="1">
    <source>
        <dbReference type="SAM" id="MobiDB-lite"/>
    </source>
</evidence>
<reference evidence="2 3" key="1">
    <citation type="submission" date="2015-06" db="EMBL/GenBank/DDBJ databases">
        <title>Recapitulation of the evolution of biosynthetic gene clusters reveals hidden chemical diversity on bacterial genomes.</title>
        <authorList>
            <person name="Cruz-Morales P."/>
            <person name="Martinez-Guerrero C."/>
            <person name="Morales-Escalante M.A."/>
            <person name="Yanez-Guerra L.A."/>
            <person name="Kopp J.F."/>
            <person name="Feldmann J."/>
            <person name="Ramos-Aboites H.E."/>
            <person name="Barona-Gomez F."/>
        </authorList>
    </citation>
    <scope>NUCLEOTIDE SEQUENCE [LARGE SCALE GENOMIC DNA]</scope>
    <source>
        <strain evidence="2 3">ATCC 31245</strain>
    </source>
</reference>
<feature type="region of interest" description="Disordered" evidence="1">
    <location>
        <begin position="1"/>
        <end position="26"/>
    </location>
</feature>
<protein>
    <submittedName>
        <fullName evidence="2">Uncharacterized protein</fullName>
    </submittedName>
</protein>
<proteinExistence type="predicted"/>
<name>A0A0J6XLH9_9ACTN</name>
<organism evidence="2 3">
    <name type="scientific">Streptomyces roseus</name>
    <dbReference type="NCBI Taxonomy" id="66430"/>
    <lineage>
        <taxon>Bacteria</taxon>
        <taxon>Bacillati</taxon>
        <taxon>Actinomycetota</taxon>
        <taxon>Actinomycetes</taxon>
        <taxon>Kitasatosporales</taxon>
        <taxon>Streptomycetaceae</taxon>
        <taxon>Streptomyces</taxon>
    </lineage>
</organism>
<gene>
    <name evidence="2" type="ORF">ACS04_20440</name>
</gene>
<dbReference type="EMBL" id="LFML01000079">
    <property type="protein sequence ID" value="KMO96054.1"/>
    <property type="molecule type" value="Genomic_DNA"/>
</dbReference>
<comment type="caution">
    <text evidence="2">The sequence shown here is derived from an EMBL/GenBank/DDBJ whole genome shotgun (WGS) entry which is preliminary data.</text>
</comment>
<dbReference type="Proteomes" id="UP000035932">
    <property type="component" value="Unassembled WGS sequence"/>
</dbReference>
<evidence type="ECO:0000313" key="2">
    <source>
        <dbReference type="EMBL" id="KMO96054.1"/>
    </source>
</evidence>
<accession>A0A0J6XLH9</accession>
<dbReference type="OrthoDB" id="4257110at2"/>
<sequence>MSETTPNSKGPAPVQLTPQATEPVLIPADQVDPEDRGTLAIEYREGVPVLVVRGGTFIPTRITVVHADRPPVAAREARGFVDFKLSADSNYGSGEFALQYDGTNVTFHDAYGT</sequence>